<organism evidence="2 3">
    <name type="scientific">Caerostris darwini</name>
    <dbReference type="NCBI Taxonomy" id="1538125"/>
    <lineage>
        <taxon>Eukaryota</taxon>
        <taxon>Metazoa</taxon>
        <taxon>Ecdysozoa</taxon>
        <taxon>Arthropoda</taxon>
        <taxon>Chelicerata</taxon>
        <taxon>Arachnida</taxon>
        <taxon>Araneae</taxon>
        <taxon>Araneomorphae</taxon>
        <taxon>Entelegynae</taxon>
        <taxon>Araneoidea</taxon>
        <taxon>Araneidae</taxon>
        <taxon>Caerostris</taxon>
    </lineage>
</organism>
<dbReference type="EMBL" id="BPLQ01010785">
    <property type="protein sequence ID" value="GIY53591.1"/>
    <property type="molecule type" value="Genomic_DNA"/>
</dbReference>
<evidence type="ECO:0000256" key="1">
    <source>
        <dbReference type="SAM" id="SignalP"/>
    </source>
</evidence>
<name>A0AAV4U743_9ARAC</name>
<keyword evidence="3" id="KW-1185">Reference proteome</keyword>
<feature type="chain" id="PRO_5043517585" description="Secreted protein" evidence="1">
    <location>
        <begin position="21"/>
        <end position="91"/>
    </location>
</feature>
<feature type="signal peptide" evidence="1">
    <location>
        <begin position="1"/>
        <end position="20"/>
    </location>
</feature>
<dbReference type="Proteomes" id="UP001054837">
    <property type="component" value="Unassembled WGS sequence"/>
</dbReference>
<reference evidence="2 3" key="1">
    <citation type="submission" date="2021-06" db="EMBL/GenBank/DDBJ databases">
        <title>Caerostris darwini draft genome.</title>
        <authorList>
            <person name="Kono N."/>
            <person name="Arakawa K."/>
        </authorList>
    </citation>
    <scope>NUCLEOTIDE SEQUENCE [LARGE SCALE GENOMIC DNA]</scope>
</reference>
<evidence type="ECO:0000313" key="2">
    <source>
        <dbReference type="EMBL" id="GIY53591.1"/>
    </source>
</evidence>
<keyword evidence="1" id="KW-0732">Signal</keyword>
<gene>
    <name evidence="2" type="ORF">CDAR_58281</name>
</gene>
<protein>
    <recommendedName>
        <fullName evidence="4">Secreted protein</fullName>
    </recommendedName>
</protein>
<accession>A0AAV4U743</accession>
<dbReference type="AlphaFoldDB" id="A0AAV4U743"/>
<sequence length="91" mass="10919">MRGVLLRITLFVHRVTFSEGCCLHTYSLQPWSVSGHRMRVKERFSSAHWQHRLAQTILSFLHFKVLWMRDDINCCCSLLYLLQHSFNTMYE</sequence>
<evidence type="ECO:0000313" key="3">
    <source>
        <dbReference type="Proteomes" id="UP001054837"/>
    </source>
</evidence>
<evidence type="ECO:0008006" key="4">
    <source>
        <dbReference type="Google" id="ProtNLM"/>
    </source>
</evidence>
<comment type="caution">
    <text evidence="2">The sequence shown here is derived from an EMBL/GenBank/DDBJ whole genome shotgun (WGS) entry which is preliminary data.</text>
</comment>
<proteinExistence type="predicted"/>